<evidence type="ECO:0000256" key="1">
    <source>
        <dbReference type="PROSITE-ProRule" id="PRU00221"/>
    </source>
</evidence>
<dbReference type="InterPro" id="IPR036322">
    <property type="entry name" value="WD40_repeat_dom_sf"/>
</dbReference>
<dbReference type="InterPro" id="IPR015943">
    <property type="entry name" value="WD40/YVTN_repeat-like_dom_sf"/>
</dbReference>
<feature type="compositionally biased region" description="Polar residues" evidence="2">
    <location>
        <begin position="99"/>
        <end position="110"/>
    </location>
</feature>
<keyword evidence="1" id="KW-0853">WD repeat</keyword>
<evidence type="ECO:0000313" key="3">
    <source>
        <dbReference type="EMBL" id="KAK0307285.1"/>
    </source>
</evidence>
<dbReference type="AlphaFoldDB" id="A0AAN6J1X9"/>
<proteinExistence type="predicted"/>
<evidence type="ECO:0000256" key="2">
    <source>
        <dbReference type="SAM" id="MobiDB-lite"/>
    </source>
</evidence>
<sequence length="507" mass="56562">MVFKWHPQEGDSMLASNRGESIKCSADGKLFITGAFDGTLRIWDFEHFTPIYQLRYPLRIQDLDLGRNQARVYDLRERYCNIWEPTSLLRALESDDVASDSQSRTESEQPSIAAESVREQEDFEPITAFSVASRAMVYAIGDDSGKIAISDFDGEPMAEISDAYMSIEQLLWCGDASTLASVDLGRDITIRRFEPTSNGEPSYSKSSVLQCFSEPEEIQQLQFNDSGEVLMVVTPTALKVHQLPEDSKTVVVPTVRLSKWAPHPHDRNLVLGFSANQVILMPWADPLHAVTFAYEEAAGEARAFDRTTTRTLRLPNPRRPSEAYPTSPSEIDQTVHKVCISSSGSLIMVEIFGTTKQARRRSACLLMETAFSAESDDSTSVVSVCSIPSRLTEALHTSLGFVDPDHLVMPARKGSFAEHRRTQSRRQRDLSTFVFVDKDFWVCSADIGMVQDEEVEIRKHFFLPGDWRNAEWLELATVTPSGHVLCPRNGTVTTVSNGLTEEFGGAG</sequence>
<protein>
    <submittedName>
        <fullName evidence="3">Uncharacterized protein</fullName>
    </submittedName>
</protein>
<accession>A0AAN6J1X9</accession>
<comment type="caution">
    <text evidence="3">The sequence shown here is derived from an EMBL/GenBank/DDBJ whole genome shotgun (WGS) entry which is preliminary data.</text>
</comment>
<feature type="repeat" description="WD" evidence="1">
    <location>
        <begin position="25"/>
        <end position="53"/>
    </location>
</feature>
<evidence type="ECO:0000313" key="4">
    <source>
        <dbReference type="Proteomes" id="UP001168146"/>
    </source>
</evidence>
<reference evidence="3" key="1">
    <citation type="submission" date="2021-12" db="EMBL/GenBank/DDBJ databases">
        <title>Black yeast isolated from Biological Soil Crust.</title>
        <authorList>
            <person name="Kurbessoian T."/>
        </authorList>
    </citation>
    <scope>NUCLEOTIDE SEQUENCE</scope>
    <source>
        <strain evidence="3">CCFEE 5208</strain>
    </source>
</reference>
<dbReference type="EMBL" id="JASUXU010000096">
    <property type="protein sequence ID" value="KAK0307285.1"/>
    <property type="molecule type" value="Genomic_DNA"/>
</dbReference>
<gene>
    <name evidence="3" type="ORF">LTR82_016003</name>
</gene>
<feature type="region of interest" description="Disordered" evidence="2">
    <location>
        <begin position="94"/>
        <end position="118"/>
    </location>
</feature>
<dbReference type="PROSITE" id="PS50082">
    <property type="entry name" value="WD_REPEATS_2"/>
    <property type="match status" value="1"/>
</dbReference>
<dbReference type="SUPFAM" id="SSF50978">
    <property type="entry name" value="WD40 repeat-like"/>
    <property type="match status" value="1"/>
</dbReference>
<dbReference type="Proteomes" id="UP001168146">
    <property type="component" value="Unassembled WGS sequence"/>
</dbReference>
<organism evidence="3 4">
    <name type="scientific">Friedmanniomyces endolithicus</name>
    <dbReference type="NCBI Taxonomy" id="329885"/>
    <lineage>
        <taxon>Eukaryota</taxon>
        <taxon>Fungi</taxon>
        <taxon>Dikarya</taxon>
        <taxon>Ascomycota</taxon>
        <taxon>Pezizomycotina</taxon>
        <taxon>Dothideomycetes</taxon>
        <taxon>Dothideomycetidae</taxon>
        <taxon>Mycosphaerellales</taxon>
        <taxon>Teratosphaeriaceae</taxon>
        <taxon>Friedmanniomyces</taxon>
    </lineage>
</organism>
<dbReference type="SMART" id="SM00320">
    <property type="entry name" value="WD40"/>
    <property type="match status" value="2"/>
</dbReference>
<dbReference type="Gene3D" id="2.130.10.10">
    <property type="entry name" value="YVTN repeat-like/Quinoprotein amine dehydrogenase"/>
    <property type="match status" value="1"/>
</dbReference>
<dbReference type="InterPro" id="IPR001680">
    <property type="entry name" value="WD40_rpt"/>
</dbReference>
<name>A0AAN6J1X9_9PEZI</name>